<dbReference type="VEuPathDB" id="VectorBase:GPAI025768"/>
<accession>A0A1A9ZUT5</accession>
<evidence type="ECO:0000313" key="1">
    <source>
        <dbReference type="EnsemblMetazoa" id="GPAI025768-PA"/>
    </source>
</evidence>
<proteinExistence type="predicted"/>
<dbReference type="Proteomes" id="UP000092445">
    <property type="component" value="Unassembled WGS sequence"/>
</dbReference>
<protein>
    <submittedName>
        <fullName evidence="1">Uncharacterized protein</fullName>
    </submittedName>
</protein>
<name>A0A1A9ZUT5_GLOPL</name>
<dbReference type="EnsemblMetazoa" id="GPAI025768-RA">
    <property type="protein sequence ID" value="GPAI025768-PA"/>
    <property type="gene ID" value="GPAI025768"/>
</dbReference>
<dbReference type="AlphaFoldDB" id="A0A1A9ZUT5"/>
<keyword evidence="2" id="KW-1185">Reference proteome</keyword>
<sequence>MPKYINRDADEIIETILTNHEIIKYLPQKWFDNLSPGEIKLFRCLEHTLNIAQIRFCRGPFQELDIQQVAHEFYQKSEEMIAETEYLEKKLQSRRVSSFWKKVAREVVVHHLGRRLQSKAFTFETNFQTETYVLEKKRKG</sequence>
<organism evidence="1 2">
    <name type="scientific">Glossina pallidipes</name>
    <name type="common">Tsetse fly</name>
    <dbReference type="NCBI Taxonomy" id="7398"/>
    <lineage>
        <taxon>Eukaryota</taxon>
        <taxon>Metazoa</taxon>
        <taxon>Ecdysozoa</taxon>
        <taxon>Arthropoda</taxon>
        <taxon>Hexapoda</taxon>
        <taxon>Insecta</taxon>
        <taxon>Pterygota</taxon>
        <taxon>Neoptera</taxon>
        <taxon>Endopterygota</taxon>
        <taxon>Diptera</taxon>
        <taxon>Brachycera</taxon>
        <taxon>Muscomorpha</taxon>
        <taxon>Hippoboscoidea</taxon>
        <taxon>Glossinidae</taxon>
        <taxon>Glossina</taxon>
    </lineage>
</organism>
<reference evidence="1" key="2">
    <citation type="submission" date="2020-05" db="UniProtKB">
        <authorList>
            <consortium name="EnsemblMetazoa"/>
        </authorList>
    </citation>
    <scope>IDENTIFICATION</scope>
    <source>
        <strain evidence="1">IAEA</strain>
    </source>
</reference>
<evidence type="ECO:0000313" key="2">
    <source>
        <dbReference type="Proteomes" id="UP000092445"/>
    </source>
</evidence>
<reference evidence="2" key="1">
    <citation type="submission" date="2014-03" db="EMBL/GenBank/DDBJ databases">
        <authorList>
            <person name="Aksoy S."/>
            <person name="Warren W."/>
            <person name="Wilson R.K."/>
        </authorList>
    </citation>
    <scope>NUCLEOTIDE SEQUENCE [LARGE SCALE GENOMIC DNA]</scope>
    <source>
        <strain evidence="2">IAEA</strain>
    </source>
</reference>